<gene>
    <name evidence="2" type="ORF">AGERDE_LOCUS11453</name>
</gene>
<dbReference type="InterPro" id="IPR050767">
    <property type="entry name" value="Sel1_AlgK"/>
</dbReference>
<protein>
    <submittedName>
        <fullName evidence="2">4134_t:CDS:1</fullName>
    </submittedName>
</protein>
<dbReference type="AlphaFoldDB" id="A0A9N9DV74"/>
<accession>A0A9N9DV74</accession>
<dbReference type="GO" id="GO:0005789">
    <property type="term" value="C:endoplasmic reticulum membrane"/>
    <property type="evidence" value="ECO:0007669"/>
    <property type="project" value="TreeGrafter"/>
</dbReference>
<dbReference type="SMART" id="SM00671">
    <property type="entry name" value="SEL1"/>
    <property type="match status" value="5"/>
</dbReference>
<feature type="non-terminal residue" evidence="2">
    <location>
        <position position="1"/>
    </location>
</feature>
<dbReference type="Pfam" id="PF08238">
    <property type="entry name" value="Sel1"/>
    <property type="match status" value="7"/>
</dbReference>
<comment type="caution">
    <text evidence="2">The sequence shown here is derived from an EMBL/GenBank/DDBJ whole genome shotgun (WGS) entry which is preliminary data.</text>
</comment>
<keyword evidence="3" id="KW-1185">Reference proteome</keyword>
<dbReference type="Gene3D" id="1.25.40.10">
    <property type="entry name" value="Tetratricopeptide repeat domain"/>
    <property type="match status" value="2"/>
</dbReference>
<comment type="similarity">
    <text evidence="1">Belongs to the sel-1 family.</text>
</comment>
<dbReference type="Proteomes" id="UP000789831">
    <property type="component" value="Unassembled WGS sequence"/>
</dbReference>
<organism evidence="2 3">
    <name type="scientific">Ambispora gerdemannii</name>
    <dbReference type="NCBI Taxonomy" id="144530"/>
    <lineage>
        <taxon>Eukaryota</taxon>
        <taxon>Fungi</taxon>
        <taxon>Fungi incertae sedis</taxon>
        <taxon>Mucoromycota</taxon>
        <taxon>Glomeromycotina</taxon>
        <taxon>Glomeromycetes</taxon>
        <taxon>Archaeosporales</taxon>
        <taxon>Ambisporaceae</taxon>
        <taxon>Ambispora</taxon>
    </lineage>
</organism>
<dbReference type="InterPro" id="IPR006597">
    <property type="entry name" value="Sel1-like"/>
</dbReference>
<evidence type="ECO:0000313" key="2">
    <source>
        <dbReference type="EMBL" id="CAG8652251.1"/>
    </source>
</evidence>
<name>A0A9N9DV74_9GLOM</name>
<dbReference type="SUPFAM" id="SSF81901">
    <property type="entry name" value="HCP-like"/>
    <property type="match status" value="2"/>
</dbReference>
<evidence type="ECO:0000313" key="3">
    <source>
        <dbReference type="Proteomes" id="UP000789831"/>
    </source>
</evidence>
<dbReference type="InterPro" id="IPR011990">
    <property type="entry name" value="TPR-like_helical_dom_sf"/>
</dbReference>
<sequence>LESHIANIYKILNDENTRYKDAKEIAKEINKFIKDNNHDPDKIFNWFFSDDEQQHQNINPEYYFLIGFLCEWGIGTASSMKDSFYWYHLAAECIKDDPVVYNQVGYCYSKGFGVRQNHELAFLYFQKSAELRYAPGQKNLANCYANGLGTKTDLQKSLQLYQESAQAAYYQSALTLARYLSADTESQENQEKSFDWIRIAAYDSYPPAQTELGLYYLKSSNKVKEAATWFKLAAENGEPCGQVLYARFTRDSTEKFTYFKKAAGTGNMEGLVKLGDCYRMGIGTRINLFKAMRCFLKVAEKNGNDFDTYVTLAYHFSLGMGCPKDLHKTIRYYHKNPVNIMNHLERLF</sequence>
<dbReference type="PANTHER" id="PTHR11102">
    <property type="entry name" value="SEL-1-LIKE PROTEIN"/>
    <property type="match status" value="1"/>
</dbReference>
<proteinExistence type="inferred from homology"/>
<dbReference type="PANTHER" id="PTHR11102:SF147">
    <property type="entry name" value="SEL1L ADAPTOR SUBUNIT OF ERAD E3 UBIQUITIN LIGASE"/>
    <property type="match status" value="1"/>
</dbReference>
<evidence type="ECO:0000256" key="1">
    <source>
        <dbReference type="ARBA" id="ARBA00038101"/>
    </source>
</evidence>
<dbReference type="EMBL" id="CAJVPL010004868">
    <property type="protein sequence ID" value="CAG8652251.1"/>
    <property type="molecule type" value="Genomic_DNA"/>
</dbReference>
<dbReference type="OrthoDB" id="2425131at2759"/>
<dbReference type="GO" id="GO:0036503">
    <property type="term" value="P:ERAD pathway"/>
    <property type="evidence" value="ECO:0007669"/>
    <property type="project" value="TreeGrafter"/>
</dbReference>
<reference evidence="2" key="1">
    <citation type="submission" date="2021-06" db="EMBL/GenBank/DDBJ databases">
        <authorList>
            <person name="Kallberg Y."/>
            <person name="Tangrot J."/>
            <person name="Rosling A."/>
        </authorList>
    </citation>
    <scope>NUCLEOTIDE SEQUENCE</scope>
    <source>
        <strain evidence="2">MT106</strain>
    </source>
</reference>